<dbReference type="PANTHER" id="PTHR21364:SF2">
    <property type="entry name" value="GENERAL ODORANT-BINDING PROTEIN 19A"/>
    <property type="match status" value="1"/>
</dbReference>
<protein>
    <submittedName>
        <fullName evidence="2">Odorant-binding protein 1</fullName>
    </submittedName>
</protein>
<name>A0A1B1FKH8_PHYSR</name>
<dbReference type="EMBL" id="KT268306">
    <property type="protein sequence ID" value="ANQ46500.1"/>
    <property type="molecule type" value="mRNA"/>
</dbReference>
<evidence type="ECO:0000313" key="2">
    <source>
        <dbReference type="EMBL" id="ANQ46500.1"/>
    </source>
</evidence>
<dbReference type="PANTHER" id="PTHR21364">
    <property type="entry name" value="GENERAL ODORANT-BINDING PROTEIN 19A"/>
    <property type="match status" value="1"/>
</dbReference>
<reference evidence="2" key="1">
    <citation type="submission" date="2015-07" db="EMBL/GenBank/DDBJ databases">
        <title>Identification and bioinformatics analysis of genes of the olfactory genes in Phyllotreta striolata (Fabricius).</title>
        <authorList>
            <person name="Wang Z."/>
        </authorList>
    </citation>
    <scope>NUCLEOTIDE SEQUENCE</scope>
</reference>
<organism evidence="2">
    <name type="scientific">Phyllotreta striolata</name>
    <name type="common">Striped flea beetle</name>
    <name type="synonym">Crioceris striolata</name>
    <dbReference type="NCBI Taxonomy" id="444603"/>
    <lineage>
        <taxon>Eukaryota</taxon>
        <taxon>Metazoa</taxon>
        <taxon>Ecdysozoa</taxon>
        <taxon>Arthropoda</taxon>
        <taxon>Hexapoda</taxon>
        <taxon>Insecta</taxon>
        <taxon>Pterygota</taxon>
        <taxon>Neoptera</taxon>
        <taxon>Endopterygota</taxon>
        <taxon>Coleoptera</taxon>
        <taxon>Polyphaga</taxon>
        <taxon>Cucujiformia</taxon>
        <taxon>Chrysomeloidea</taxon>
        <taxon>Chrysomelidae</taxon>
        <taxon>Galerucinae</taxon>
        <taxon>Alticini</taxon>
        <taxon>Phyllotreta</taxon>
    </lineage>
</organism>
<dbReference type="Pfam" id="PF01395">
    <property type="entry name" value="PBP_GOBP"/>
    <property type="match status" value="1"/>
</dbReference>
<dbReference type="AlphaFoldDB" id="A0A1B1FKH8"/>
<dbReference type="OrthoDB" id="6610259at2759"/>
<dbReference type="InterPro" id="IPR036728">
    <property type="entry name" value="PBP_GOBP_sf"/>
</dbReference>
<dbReference type="SMART" id="SM00708">
    <property type="entry name" value="PhBP"/>
    <property type="match status" value="1"/>
</dbReference>
<dbReference type="CDD" id="cd23992">
    <property type="entry name" value="PBP_GOBP"/>
    <property type="match status" value="1"/>
</dbReference>
<dbReference type="InterPro" id="IPR006170">
    <property type="entry name" value="PBP/GOBP"/>
</dbReference>
<sequence length="143" mass="16067">MKYIFLFLCLCVCVQHGLSVMSEKQLAATKKLIRNTCTNKAGVAPEKVDNTYKGIFDFDDKPAMCYAHCVMMTYKLMKKDNTFDWEEGLKVLEANAPPSLLKSATGAFKHCKNAAKSLDNKCKAALEISKCLYDFDPANYFLP</sequence>
<dbReference type="Gene3D" id="1.10.238.20">
    <property type="entry name" value="Pheromone/general odorant binding protein domain"/>
    <property type="match status" value="1"/>
</dbReference>
<evidence type="ECO:0000256" key="1">
    <source>
        <dbReference type="SAM" id="SignalP"/>
    </source>
</evidence>
<dbReference type="GO" id="GO:0005549">
    <property type="term" value="F:odorant binding"/>
    <property type="evidence" value="ECO:0007669"/>
    <property type="project" value="InterPro"/>
</dbReference>
<proteinExistence type="evidence at transcript level"/>
<accession>A0A1B1FKH8</accession>
<feature type="chain" id="PRO_5008522250" evidence="1">
    <location>
        <begin position="20"/>
        <end position="143"/>
    </location>
</feature>
<feature type="signal peptide" evidence="1">
    <location>
        <begin position="1"/>
        <end position="19"/>
    </location>
</feature>
<keyword evidence="1" id="KW-0732">Signal</keyword>
<dbReference type="SUPFAM" id="SSF47565">
    <property type="entry name" value="Insect pheromone/odorant-binding proteins"/>
    <property type="match status" value="1"/>
</dbReference>